<name>A0ABQ7YRU6_BRANA</name>
<dbReference type="Proteomes" id="UP000824890">
    <property type="component" value="Unassembled WGS sequence"/>
</dbReference>
<proteinExistence type="predicted"/>
<protein>
    <submittedName>
        <fullName evidence="1">Uncharacterized protein</fullName>
    </submittedName>
</protein>
<accession>A0ABQ7YRU6</accession>
<organism evidence="1 2">
    <name type="scientific">Brassica napus</name>
    <name type="common">Rape</name>
    <dbReference type="NCBI Taxonomy" id="3708"/>
    <lineage>
        <taxon>Eukaryota</taxon>
        <taxon>Viridiplantae</taxon>
        <taxon>Streptophyta</taxon>
        <taxon>Embryophyta</taxon>
        <taxon>Tracheophyta</taxon>
        <taxon>Spermatophyta</taxon>
        <taxon>Magnoliopsida</taxon>
        <taxon>eudicotyledons</taxon>
        <taxon>Gunneridae</taxon>
        <taxon>Pentapetalae</taxon>
        <taxon>rosids</taxon>
        <taxon>malvids</taxon>
        <taxon>Brassicales</taxon>
        <taxon>Brassicaceae</taxon>
        <taxon>Brassiceae</taxon>
        <taxon>Brassica</taxon>
    </lineage>
</organism>
<comment type="caution">
    <text evidence="1">The sequence shown here is derived from an EMBL/GenBank/DDBJ whole genome shotgun (WGS) entry which is preliminary data.</text>
</comment>
<dbReference type="EMBL" id="JAGKQM010000017">
    <property type="protein sequence ID" value="KAH0870871.1"/>
    <property type="molecule type" value="Genomic_DNA"/>
</dbReference>
<reference evidence="1 2" key="1">
    <citation type="submission" date="2021-05" db="EMBL/GenBank/DDBJ databases">
        <title>Genome Assembly of Synthetic Allotetraploid Brassica napus Reveals Homoeologous Exchanges between Subgenomes.</title>
        <authorList>
            <person name="Davis J.T."/>
        </authorList>
    </citation>
    <scope>NUCLEOTIDE SEQUENCE [LARGE SCALE GENOMIC DNA]</scope>
    <source>
        <strain evidence="2">cv. Da-Ae</strain>
        <tissue evidence="1">Seedling</tissue>
    </source>
</reference>
<sequence length="87" mass="10199">MEMHSNEIQNMTSYLRSYTDLVFVETFLRKTLNKWSSQLLSVFGEKRKKISAHDQTLRGSEKDRRTCNGGEETEFVFSITINKANFK</sequence>
<evidence type="ECO:0000313" key="1">
    <source>
        <dbReference type="EMBL" id="KAH0870871.1"/>
    </source>
</evidence>
<gene>
    <name evidence="1" type="ORF">HID58_077893</name>
</gene>
<evidence type="ECO:0000313" key="2">
    <source>
        <dbReference type="Proteomes" id="UP000824890"/>
    </source>
</evidence>
<keyword evidence="2" id="KW-1185">Reference proteome</keyword>